<dbReference type="Proteomes" id="UP001216150">
    <property type="component" value="Unassembled WGS sequence"/>
</dbReference>
<name>A0AAD6GLS8_9EURO</name>
<dbReference type="AlphaFoldDB" id="A0AAD6GLS8"/>
<dbReference type="EMBL" id="JAQJAC010000010">
    <property type="protein sequence ID" value="KAJ5568908.1"/>
    <property type="molecule type" value="Genomic_DNA"/>
</dbReference>
<keyword evidence="2" id="KW-1185">Reference proteome</keyword>
<sequence>MPASNPYSGYRRPQRKETRFHQVLHEAKEQVSLLEYERDCLNRELDMWRKYSLSLYHEYLKVIGKLEEAGKAR</sequence>
<accession>A0AAD6GLS8</accession>
<organism evidence="1 2">
    <name type="scientific">Penicillium hetheringtonii</name>
    <dbReference type="NCBI Taxonomy" id="911720"/>
    <lineage>
        <taxon>Eukaryota</taxon>
        <taxon>Fungi</taxon>
        <taxon>Dikarya</taxon>
        <taxon>Ascomycota</taxon>
        <taxon>Pezizomycotina</taxon>
        <taxon>Eurotiomycetes</taxon>
        <taxon>Eurotiomycetidae</taxon>
        <taxon>Eurotiales</taxon>
        <taxon>Aspergillaceae</taxon>
        <taxon>Penicillium</taxon>
    </lineage>
</organism>
<proteinExistence type="predicted"/>
<evidence type="ECO:0000313" key="1">
    <source>
        <dbReference type="EMBL" id="KAJ5568908.1"/>
    </source>
</evidence>
<evidence type="ECO:0000313" key="2">
    <source>
        <dbReference type="Proteomes" id="UP001216150"/>
    </source>
</evidence>
<gene>
    <name evidence="1" type="ORF">N7450_011394</name>
</gene>
<comment type="caution">
    <text evidence="1">The sequence shown here is derived from an EMBL/GenBank/DDBJ whole genome shotgun (WGS) entry which is preliminary data.</text>
</comment>
<reference evidence="1 2" key="1">
    <citation type="journal article" date="2023" name="IMA Fungus">
        <title>Comparative genomic study of the Penicillium genus elucidates a diverse pangenome and 15 lateral gene transfer events.</title>
        <authorList>
            <person name="Petersen C."/>
            <person name="Sorensen T."/>
            <person name="Nielsen M.R."/>
            <person name="Sondergaard T.E."/>
            <person name="Sorensen J.L."/>
            <person name="Fitzpatrick D.A."/>
            <person name="Frisvad J.C."/>
            <person name="Nielsen K.L."/>
        </authorList>
    </citation>
    <scope>NUCLEOTIDE SEQUENCE [LARGE SCALE GENOMIC DNA]</scope>
    <source>
        <strain evidence="1 2">IBT 29057</strain>
    </source>
</reference>
<protein>
    <submittedName>
        <fullName evidence="1">Uncharacterized protein</fullName>
    </submittedName>
</protein>